<dbReference type="AlphaFoldDB" id="A0AAW6LIV0"/>
<dbReference type="GO" id="GO:0035556">
    <property type="term" value="P:intracellular signal transduction"/>
    <property type="evidence" value="ECO:0007669"/>
    <property type="project" value="InterPro"/>
</dbReference>
<organism evidence="2 3">
    <name type="scientific">Rhodococcus qingshengii</name>
    <dbReference type="NCBI Taxonomy" id="334542"/>
    <lineage>
        <taxon>Bacteria</taxon>
        <taxon>Bacillati</taxon>
        <taxon>Actinomycetota</taxon>
        <taxon>Actinomycetes</taxon>
        <taxon>Mycobacteriales</taxon>
        <taxon>Nocardiaceae</taxon>
        <taxon>Rhodococcus</taxon>
        <taxon>Rhodococcus erythropolis group</taxon>
    </lineage>
</organism>
<dbReference type="InterPro" id="IPR001054">
    <property type="entry name" value="A/G_cyclase"/>
</dbReference>
<dbReference type="EMBL" id="JARDXE010000014">
    <property type="protein sequence ID" value="MDE8647612.1"/>
    <property type="molecule type" value="Genomic_DNA"/>
</dbReference>
<dbReference type="SUPFAM" id="SSF55073">
    <property type="entry name" value="Nucleotide cyclase"/>
    <property type="match status" value="1"/>
</dbReference>
<proteinExistence type="predicted"/>
<dbReference type="GO" id="GO:0004016">
    <property type="term" value="F:adenylate cyclase activity"/>
    <property type="evidence" value="ECO:0007669"/>
    <property type="project" value="UniProtKB-ARBA"/>
</dbReference>
<evidence type="ECO:0000259" key="1">
    <source>
        <dbReference type="PROSITE" id="PS50125"/>
    </source>
</evidence>
<evidence type="ECO:0000313" key="2">
    <source>
        <dbReference type="EMBL" id="MDE8647612.1"/>
    </source>
</evidence>
<dbReference type="InterPro" id="IPR029787">
    <property type="entry name" value="Nucleotide_cyclase"/>
</dbReference>
<dbReference type="RefSeq" id="WP_275232177.1">
    <property type="nucleotide sequence ID" value="NZ_JARDXE010000014.1"/>
</dbReference>
<dbReference type="Proteomes" id="UP001217325">
    <property type="component" value="Unassembled WGS sequence"/>
</dbReference>
<gene>
    <name evidence="2" type="ORF">PXH69_21795</name>
</gene>
<sequence length="233" mass="25664">MSLADELKAYAAQTHRKAWTTRDGSVVPDAEDLKLSNDAVKLEGTVLYADLAHSTDMVNEYTDEFAAEVYKNYLYCAARIIRQFDGVITAYDGDRVMGVFIGGSKNSNAAKCALKINSAVTKILRPAIKVQYPDTEFQLDQRVGIDTSDLFVARTGIRGSNDLVWVGRAANNAAKMAALSTNYPSYISEAVYSKLGADSKYVDGDNRRENMWSNLGSSDLGYVIYGSTYRWGL</sequence>
<accession>A0AAW6LIV0</accession>
<dbReference type="GO" id="GO:0009190">
    <property type="term" value="P:cyclic nucleotide biosynthetic process"/>
    <property type="evidence" value="ECO:0007669"/>
    <property type="project" value="InterPro"/>
</dbReference>
<comment type="caution">
    <text evidence="2">The sequence shown here is derived from an EMBL/GenBank/DDBJ whole genome shotgun (WGS) entry which is preliminary data.</text>
</comment>
<dbReference type="Gene3D" id="3.30.70.1230">
    <property type="entry name" value="Nucleotide cyclase"/>
    <property type="match status" value="1"/>
</dbReference>
<protein>
    <submittedName>
        <fullName evidence="2">Adenylate/guanylate cyclase domain-containing protein</fullName>
    </submittedName>
</protein>
<feature type="domain" description="Guanylate cyclase" evidence="1">
    <location>
        <begin position="45"/>
        <end position="177"/>
    </location>
</feature>
<reference evidence="2" key="1">
    <citation type="submission" date="2023-02" db="EMBL/GenBank/DDBJ databases">
        <title>A novel hydrolase synthesized by Rhodococcus erythropolis HQ is responsible for the detoxification of Zearalenone.</title>
        <authorList>
            <person name="Hu J."/>
            <person name="Xu J."/>
        </authorList>
    </citation>
    <scope>NUCLEOTIDE SEQUENCE</scope>
    <source>
        <strain evidence="2">HQ</strain>
    </source>
</reference>
<name>A0AAW6LIV0_RHOSG</name>
<dbReference type="PROSITE" id="PS50125">
    <property type="entry name" value="GUANYLATE_CYCLASE_2"/>
    <property type="match status" value="1"/>
</dbReference>
<evidence type="ECO:0000313" key="3">
    <source>
        <dbReference type="Proteomes" id="UP001217325"/>
    </source>
</evidence>